<evidence type="ECO:0000256" key="4">
    <source>
        <dbReference type="ARBA" id="ARBA00017712"/>
    </source>
</evidence>
<organism evidence="7 8">
    <name type="scientific">Penicillium digitatum</name>
    <name type="common">Green mold</name>
    <dbReference type="NCBI Taxonomy" id="36651"/>
    <lineage>
        <taxon>Eukaryota</taxon>
        <taxon>Fungi</taxon>
        <taxon>Dikarya</taxon>
        <taxon>Ascomycota</taxon>
        <taxon>Pezizomycotina</taxon>
        <taxon>Eurotiomycetes</taxon>
        <taxon>Eurotiomycetidae</taxon>
        <taxon>Eurotiales</taxon>
        <taxon>Aspergillaceae</taxon>
        <taxon>Penicillium</taxon>
    </lineage>
</organism>
<dbReference type="GeneID" id="26233999"/>
<comment type="subunit">
    <text evidence="3">Interacts with ODC and thereby sterically blocks ODC homodimerization.</text>
</comment>
<gene>
    <name evidence="7" type="ORF">Pdw03_7760</name>
</gene>
<dbReference type="RefSeq" id="XP_065956844.1">
    <property type="nucleotide sequence ID" value="XM_066101761.1"/>
</dbReference>
<evidence type="ECO:0000313" key="8">
    <source>
        <dbReference type="Proteomes" id="UP000595662"/>
    </source>
</evidence>
<dbReference type="GO" id="GO:0005634">
    <property type="term" value="C:nucleus"/>
    <property type="evidence" value="ECO:0007669"/>
    <property type="project" value="TreeGrafter"/>
</dbReference>
<dbReference type="PANTHER" id="PTHR10279:SF10">
    <property type="entry name" value="ORNITHINE DECARBOXYLASE ANTIZYME"/>
    <property type="match status" value="1"/>
</dbReference>
<comment type="function">
    <text evidence="1">Ornithine decarboxylase (ODC) antizyme protein that negatively regulates ODC activity and intracellular polyamine biosynthesis in response to increased intracellular polyamine levels. Binds to ODC monomers, inhibiting the assembly of the functional ODC homodimer, and targets the monomers for ubiquitin-independent proteolytic destruction by the 26S proteasome.</text>
</comment>
<name>A0A7T6XMG2_PENDI</name>
<reference evidence="7 8" key="1">
    <citation type="submission" date="2020-08" db="EMBL/GenBank/DDBJ databases">
        <title>The completed genome sequence of the pathogenic ascomycete fungus Penicillium digitatum.</title>
        <authorList>
            <person name="Wang M."/>
        </authorList>
    </citation>
    <scope>NUCLEOTIDE SEQUENCE [LARGE SCALE GENOMIC DNA]</scope>
    <source>
        <strain evidence="7 8">PdW03</strain>
    </source>
</reference>
<evidence type="ECO:0000256" key="6">
    <source>
        <dbReference type="SAM" id="MobiDB-lite"/>
    </source>
</evidence>
<dbReference type="GO" id="GO:0008073">
    <property type="term" value="F:ornithine decarboxylase inhibitor activity"/>
    <property type="evidence" value="ECO:0007669"/>
    <property type="project" value="InterPro"/>
</dbReference>
<dbReference type="Gene3D" id="3.40.630.60">
    <property type="match status" value="1"/>
</dbReference>
<dbReference type="GO" id="GO:0075523">
    <property type="term" value="P:viral translational frameshifting"/>
    <property type="evidence" value="ECO:0007669"/>
    <property type="project" value="UniProtKB-KW"/>
</dbReference>
<evidence type="ECO:0000256" key="2">
    <source>
        <dbReference type="ARBA" id="ARBA00008796"/>
    </source>
</evidence>
<dbReference type="AlphaFoldDB" id="A0A7T6XMG2"/>
<dbReference type="Pfam" id="PF02100">
    <property type="entry name" value="ODC_AZ"/>
    <property type="match status" value="1"/>
</dbReference>
<accession>A0A7T6XMG2</accession>
<evidence type="ECO:0000313" key="7">
    <source>
        <dbReference type="EMBL" id="QQK43859.1"/>
    </source>
</evidence>
<keyword evidence="5" id="KW-0688">Ribosomal frameshifting</keyword>
<feature type="region of interest" description="Disordered" evidence="6">
    <location>
        <begin position="1"/>
        <end position="51"/>
    </location>
</feature>
<feature type="compositionally biased region" description="Polar residues" evidence="6">
    <location>
        <begin position="1"/>
        <end position="10"/>
    </location>
</feature>
<dbReference type="Proteomes" id="UP000595662">
    <property type="component" value="Chromosome 3"/>
</dbReference>
<dbReference type="InterPro" id="IPR002993">
    <property type="entry name" value="ODC_AZ"/>
</dbReference>
<proteinExistence type="inferred from homology"/>
<dbReference type="VEuPathDB" id="FungiDB:PDIP_56830"/>
<dbReference type="EMBL" id="CP060776">
    <property type="protein sequence ID" value="QQK43859.1"/>
    <property type="molecule type" value="Genomic_DNA"/>
</dbReference>
<evidence type="ECO:0000256" key="5">
    <source>
        <dbReference type="ARBA" id="ARBA00022758"/>
    </source>
</evidence>
<comment type="similarity">
    <text evidence="2">Belongs to the ODC antizyme family.</text>
</comment>
<evidence type="ECO:0000256" key="3">
    <source>
        <dbReference type="ARBA" id="ARBA00011486"/>
    </source>
</evidence>
<dbReference type="PANTHER" id="PTHR10279">
    <property type="entry name" value="ORNITHINE DECARBOXYLASE ANTIZYME"/>
    <property type="match status" value="1"/>
</dbReference>
<dbReference type="InterPro" id="IPR038581">
    <property type="entry name" value="ODC_AZ_sf"/>
</dbReference>
<dbReference type="GO" id="GO:0005737">
    <property type="term" value="C:cytoplasm"/>
    <property type="evidence" value="ECO:0007669"/>
    <property type="project" value="TreeGrafter"/>
</dbReference>
<dbReference type="GO" id="GO:0045732">
    <property type="term" value="P:positive regulation of protein catabolic process"/>
    <property type="evidence" value="ECO:0007669"/>
    <property type="project" value="TreeGrafter"/>
</dbReference>
<sequence length="258" mass="28998">MAKYMNNHSMLNRRPPRSTASTTALPRAPGYSGIPEVPSGTKSSISSPPYDMIDSRAERTWPGIRPEYKGEATHNIPEECERLFCDRLSATFLGERNSAGQESLGMDAFQNIQSNQIGHRNDRIKRWTEVWDYSSDAIYRGFVAEHNKERTLFVFFEDRAVEHGLKSGLVTGLHVSWMHLLTVARLSLLALFELADIATFGCSQIVACVSRSQPSDEMELVRSLGWCGFSLTTLAPWVSRGNQGPYFSTKWLFLVAEV</sequence>
<dbReference type="SUPFAM" id="SSF55729">
    <property type="entry name" value="Acyl-CoA N-acyltransferases (Nat)"/>
    <property type="match status" value="1"/>
</dbReference>
<dbReference type="InterPro" id="IPR016181">
    <property type="entry name" value="Acyl_CoA_acyltransferase"/>
</dbReference>
<protein>
    <recommendedName>
        <fullName evidence="4">Ornithine decarboxylase antizyme</fullName>
    </recommendedName>
</protein>
<evidence type="ECO:0000256" key="1">
    <source>
        <dbReference type="ARBA" id="ARBA00002307"/>
    </source>
</evidence>